<proteinExistence type="predicted"/>
<name>A0A9X4JEW0_ACTEU</name>
<dbReference type="AlphaFoldDB" id="A0A9X4JEW0"/>
<dbReference type="Proteomes" id="UP001142444">
    <property type="component" value="Unassembled WGS sequence"/>
</dbReference>
<keyword evidence="2" id="KW-1185">Reference proteome</keyword>
<dbReference type="RefSeq" id="WP_275218184.1">
    <property type="nucleotide sequence ID" value="NZ_JAPHVQ010000008.1"/>
</dbReference>
<accession>A0A9X4JEW0</accession>
<gene>
    <name evidence="1" type="ORF">OQ257_08740</name>
</gene>
<comment type="caution">
    <text evidence="1">The sequence shown here is derived from an EMBL/GenBank/DDBJ whole genome shotgun (WGS) entry which is preliminary data.</text>
</comment>
<protein>
    <recommendedName>
        <fullName evidence="3">Type I restriction endonuclease subunit M</fullName>
    </recommendedName>
</protein>
<evidence type="ECO:0008006" key="3">
    <source>
        <dbReference type="Google" id="ProtNLM"/>
    </source>
</evidence>
<organism evidence="1 2">
    <name type="scientific">Actinobacillus equuli subsp. equuli</name>
    <dbReference type="NCBI Taxonomy" id="202947"/>
    <lineage>
        <taxon>Bacteria</taxon>
        <taxon>Pseudomonadati</taxon>
        <taxon>Pseudomonadota</taxon>
        <taxon>Gammaproteobacteria</taxon>
        <taxon>Pasteurellales</taxon>
        <taxon>Pasteurellaceae</taxon>
        <taxon>Actinobacillus</taxon>
    </lineage>
</organism>
<evidence type="ECO:0000313" key="2">
    <source>
        <dbReference type="Proteomes" id="UP001142444"/>
    </source>
</evidence>
<reference evidence="1" key="1">
    <citation type="submission" date="2022-11" db="EMBL/GenBank/DDBJ databases">
        <authorList>
            <person name="Kamali M."/>
            <person name="Peak L."/>
            <person name="Go Y.Y."/>
            <person name="Balasuriya U.B.R."/>
            <person name="Carossino M."/>
        </authorList>
    </citation>
    <scope>NUCLEOTIDE SEQUENCE</scope>
    <source>
        <strain evidence="1">4524</strain>
    </source>
</reference>
<evidence type="ECO:0000313" key="1">
    <source>
        <dbReference type="EMBL" id="MDE8035250.1"/>
    </source>
</evidence>
<sequence>MLETKLSAEHLAHIQQNQAIYGMKKTVALGQVTATSTVLSILGKDNVLNLLRRHAHKDWGDIDEMDWYQNEQALLMGGRIVSSYHIEDEAVFVITEADRSYTTIMMAYEY</sequence>
<reference evidence="1" key="2">
    <citation type="journal article" date="2023" name="Pathogens">
        <title>Pathological Features and Genomic Characterization of an Actinobacillus equuli subsp. equuli Bearing Unique Virulence-Associated Genes from an Adult Horse with Pleuropneumonia.</title>
        <authorList>
            <person name="Kamali M."/>
            <person name="Carossino M."/>
            <person name="Del Piero F."/>
            <person name="Peak L."/>
            <person name="Mitchell M.S."/>
            <person name="Willette J."/>
            <person name="Baker R."/>
            <person name="Li F."/>
            <person name="Kenez A."/>
            <person name="Balasuriya U.B.R."/>
            <person name="Go Y.Y."/>
        </authorList>
    </citation>
    <scope>NUCLEOTIDE SEQUENCE</scope>
    <source>
        <strain evidence="1">4524</strain>
    </source>
</reference>
<dbReference type="EMBL" id="JAPHVQ010000008">
    <property type="protein sequence ID" value="MDE8035250.1"/>
    <property type="molecule type" value="Genomic_DNA"/>
</dbReference>